<evidence type="ECO:0000313" key="3">
    <source>
        <dbReference type="EMBL" id="NOL52300.1"/>
    </source>
</evidence>
<keyword evidence="3" id="KW-0378">Hydrolase</keyword>
<keyword evidence="1" id="KW-0479">Metal-binding</keyword>
<dbReference type="InterPro" id="IPR036663">
    <property type="entry name" value="Fumarylacetoacetase_C_sf"/>
</dbReference>
<proteinExistence type="predicted"/>
<keyword evidence="4" id="KW-1185">Reference proteome</keyword>
<sequence>MNTLFTLPAPTLLPIVGEEKRFPVNRVFCIGRNYAAHAAEMGATVDKQNQDPFYFLKASCHVVGNHQKIAFPLGTANLHHEVELVVALDKPAFQVSEAEAADCVYGYAVGFDLTRRDLQAKAKEKGLPWDGAKNFEDAAVIGEITPKAQVGEIDKARIALTINGEVRQDGNTSDLIWTIPELIAYISRFYHLQAGDLLMTGTPEGVGAIQAGDVLVGQVDGLTSLHLTVG</sequence>
<dbReference type="PANTHER" id="PTHR11820:SF90">
    <property type="entry name" value="FLUTATHIONE S-TRANSFERASE"/>
    <property type="match status" value="1"/>
</dbReference>
<feature type="domain" description="Fumarylacetoacetase-like C-terminal" evidence="2">
    <location>
        <begin position="27"/>
        <end position="229"/>
    </location>
</feature>
<dbReference type="EMBL" id="JABGBN010000008">
    <property type="protein sequence ID" value="NOL52300.1"/>
    <property type="molecule type" value="Genomic_DNA"/>
</dbReference>
<organism evidence="3 4">
    <name type="scientific">Pelistega suis</name>
    <dbReference type="NCBI Taxonomy" id="1631957"/>
    <lineage>
        <taxon>Bacteria</taxon>
        <taxon>Pseudomonadati</taxon>
        <taxon>Pseudomonadota</taxon>
        <taxon>Betaproteobacteria</taxon>
        <taxon>Burkholderiales</taxon>
        <taxon>Alcaligenaceae</taxon>
        <taxon>Pelistega</taxon>
    </lineage>
</organism>
<dbReference type="GO" id="GO:0046872">
    <property type="term" value="F:metal ion binding"/>
    <property type="evidence" value="ECO:0007669"/>
    <property type="project" value="UniProtKB-KW"/>
</dbReference>
<dbReference type="RefSeq" id="WP_171680993.1">
    <property type="nucleotide sequence ID" value="NZ_JABGBN010000008.1"/>
</dbReference>
<accession>A0A849P427</accession>
<dbReference type="Gene3D" id="3.90.850.10">
    <property type="entry name" value="Fumarylacetoacetase-like, C-terminal domain"/>
    <property type="match status" value="1"/>
</dbReference>
<reference evidence="3 4" key="1">
    <citation type="submission" date="2020-05" db="EMBL/GenBank/DDBJ databases">
        <authorList>
            <person name="Niu N."/>
        </authorList>
    </citation>
    <scope>NUCLEOTIDE SEQUENCE [LARGE SCALE GENOMIC DNA]</scope>
    <source>
        <strain evidence="3 4">3340-03</strain>
    </source>
</reference>
<evidence type="ECO:0000259" key="2">
    <source>
        <dbReference type="Pfam" id="PF01557"/>
    </source>
</evidence>
<dbReference type="AlphaFoldDB" id="A0A849P427"/>
<dbReference type="PANTHER" id="PTHR11820">
    <property type="entry name" value="ACYLPYRUVASE"/>
    <property type="match status" value="1"/>
</dbReference>
<dbReference type="InterPro" id="IPR011234">
    <property type="entry name" value="Fumarylacetoacetase-like_C"/>
</dbReference>
<name>A0A849P427_9BURK</name>
<evidence type="ECO:0000313" key="4">
    <source>
        <dbReference type="Proteomes" id="UP000537862"/>
    </source>
</evidence>
<comment type="caution">
    <text evidence="3">The sequence shown here is derived from an EMBL/GenBank/DDBJ whole genome shotgun (WGS) entry which is preliminary data.</text>
</comment>
<gene>
    <name evidence="3" type="ORF">HKX39_09005</name>
</gene>
<evidence type="ECO:0000256" key="1">
    <source>
        <dbReference type="ARBA" id="ARBA00022723"/>
    </source>
</evidence>
<protein>
    <submittedName>
        <fullName evidence="3">Fumarylacetoacetate hydrolase family protein</fullName>
    </submittedName>
</protein>
<dbReference type="GO" id="GO:0018773">
    <property type="term" value="F:acetylpyruvate hydrolase activity"/>
    <property type="evidence" value="ECO:0007669"/>
    <property type="project" value="TreeGrafter"/>
</dbReference>
<dbReference type="Proteomes" id="UP000537862">
    <property type="component" value="Unassembled WGS sequence"/>
</dbReference>
<dbReference type="SUPFAM" id="SSF56529">
    <property type="entry name" value="FAH"/>
    <property type="match status" value="1"/>
</dbReference>
<dbReference type="Pfam" id="PF01557">
    <property type="entry name" value="FAA_hydrolase"/>
    <property type="match status" value="1"/>
</dbReference>